<keyword evidence="2" id="KW-1185">Reference proteome</keyword>
<dbReference type="EMBL" id="AP024525">
    <property type="protein sequence ID" value="BCT75472.1"/>
    <property type="molecule type" value="Genomic_DNA"/>
</dbReference>
<name>A0ABM7PTT3_SINCY</name>
<dbReference type="InterPro" id="IPR021466">
    <property type="entry name" value="Put_rhamnosyl_transferase"/>
</dbReference>
<accession>A0ABM7PTT3</accession>
<evidence type="ECO:0008006" key="3">
    <source>
        <dbReference type="Google" id="ProtNLM"/>
    </source>
</evidence>
<reference evidence="1 2" key="1">
    <citation type="journal article" date="2021" name="J. Biosci. Bioeng.">
        <title>Identification and characterization of a chc gene cluster responsible for the aromatization pathway of cyclohexanecarboxylate degradation in Sinomonas cyclohexanicum ATCC 51369.</title>
        <authorList>
            <person name="Yamamoto T."/>
            <person name="Hasegawa Y."/>
            <person name="Lau P.C.K."/>
            <person name="Iwaki H."/>
        </authorList>
    </citation>
    <scope>NUCLEOTIDE SEQUENCE [LARGE SCALE GENOMIC DNA]</scope>
    <source>
        <strain evidence="1 2">ATCC 51369</strain>
    </source>
</reference>
<sequence length="294" mass="32775">MTMLDHVLLTRFNLPSPGYEESVRTRDGWLETRVGLFERYCLPSVRAQECREFAWVVYFDPESPAWLMERIHGWRDTLTPLFRRAVRPDELLADVREASGGAGDRLLTTNLDNDDALAATFVTRVQDVARRAGSAPTAIYLAEGLIGAGDRVYSRTDPANAFCSVSAPWATATTCWADWHNELGRSMPVALDFGDPAWLQVVHGTNVSNRVHGVLASPAAYAPLFPDLFDHLPEPRLADRALDAALARPLRLARDTCRGLVKRAVVTVAGRAALDRIRYRLRQWGPARGRLRKG</sequence>
<organism evidence="1 2">
    <name type="scientific">Sinomonas cyclohexanicum</name>
    <name type="common">Corynebacterium cyclohexanicum</name>
    <dbReference type="NCBI Taxonomy" id="322009"/>
    <lineage>
        <taxon>Bacteria</taxon>
        <taxon>Bacillati</taxon>
        <taxon>Actinomycetota</taxon>
        <taxon>Actinomycetes</taxon>
        <taxon>Micrococcales</taxon>
        <taxon>Micrococcaceae</taxon>
        <taxon>Sinomonas</taxon>
    </lineage>
</organism>
<proteinExistence type="predicted"/>
<dbReference type="Pfam" id="PF11316">
    <property type="entry name" value="Rhamno_transf"/>
    <property type="match status" value="1"/>
</dbReference>
<protein>
    <recommendedName>
        <fullName evidence="3">Rhamnosyltransferase</fullName>
    </recommendedName>
</protein>
<evidence type="ECO:0000313" key="1">
    <source>
        <dbReference type="EMBL" id="BCT75472.1"/>
    </source>
</evidence>
<dbReference type="Proteomes" id="UP001319861">
    <property type="component" value="Chromosome"/>
</dbReference>
<gene>
    <name evidence="1" type="ORF">SCMU_13140</name>
</gene>
<evidence type="ECO:0000313" key="2">
    <source>
        <dbReference type="Proteomes" id="UP001319861"/>
    </source>
</evidence>